<reference evidence="2" key="1">
    <citation type="submission" date="2020-01" db="EMBL/GenBank/DDBJ databases">
        <authorList>
            <consortium name="DOE Joint Genome Institute"/>
            <person name="Haridas S."/>
            <person name="Albert R."/>
            <person name="Binder M."/>
            <person name="Bloem J."/>
            <person name="Labutti K."/>
            <person name="Salamov A."/>
            <person name="Andreopoulos B."/>
            <person name="Baker S.E."/>
            <person name="Barry K."/>
            <person name="Bills G."/>
            <person name="Bluhm B.H."/>
            <person name="Cannon C."/>
            <person name="Castanera R."/>
            <person name="Culley D.E."/>
            <person name="Daum C."/>
            <person name="Ezra D."/>
            <person name="Gonzalez J.B."/>
            <person name="Henrissat B."/>
            <person name="Kuo A."/>
            <person name="Liang C."/>
            <person name="Lipzen A."/>
            <person name="Lutzoni F."/>
            <person name="Magnuson J."/>
            <person name="Mondo S."/>
            <person name="Nolan M."/>
            <person name="Ohm R."/>
            <person name="Pangilinan J."/>
            <person name="Park H.-J."/>
            <person name="Ramirez L."/>
            <person name="Alfaro M."/>
            <person name="Sun H."/>
            <person name="Tritt A."/>
            <person name="Yoshinaga Y."/>
            <person name="Zwiers L.-H."/>
            <person name="Turgeon B.G."/>
            <person name="Goodwin S.B."/>
            <person name="Spatafora J.W."/>
            <person name="Crous P.W."/>
            <person name="Grigoriev I.V."/>
        </authorList>
    </citation>
    <scope>NUCLEOTIDE SEQUENCE</scope>
    <source>
        <strain evidence="2">CBS 342.82</strain>
    </source>
</reference>
<evidence type="ECO:0000313" key="1">
    <source>
        <dbReference type="Proteomes" id="UP000504637"/>
    </source>
</evidence>
<keyword evidence="1" id="KW-1185">Reference proteome</keyword>
<dbReference type="AlphaFoldDB" id="A0A6J3MFC5"/>
<accession>A0A6J3MFC5</accession>
<organism evidence="2">
    <name type="scientific">Dissoconium aciculare CBS 342.82</name>
    <dbReference type="NCBI Taxonomy" id="1314786"/>
    <lineage>
        <taxon>Eukaryota</taxon>
        <taxon>Fungi</taxon>
        <taxon>Dikarya</taxon>
        <taxon>Ascomycota</taxon>
        <taxon>Pezizomycotina</taxon>
        <taxon>Dothideomycetes</taxon>
        <taxon>Dothideomycetidae</taxon>
        <taxon>Mycosphaerellales</taxon>
        <taxon>Dissoconiaceae</taxon>
        <taxon>Dissoconium</taxon>
    </lineage>
</organism>
<gene>
    <name evidence="2" type="ORF">K489DRAFT_113587</name>
</gene>
<sequence length="202" mass="22343">MCRADELTGRWAPARTHYLHACLPSLRLSIFTRSLFARECSLWLQTTLEAGTVELLFQLQHHCSAERFTGEYGHGKSIAHRRTTFSVSSPSRFKAWAHALPTIPFLYRTTQHDVQRPLLLDRSQQIKRLHTLAPPKEPASSPVGSMAVNACGSSRLCAGSDAAAASVNLVHLSPFGLESFLTGHPMSLPLSSILRGKVRSVW</sequence>
<proteinExistence type="predicted"/>
<reference evidence="2" key="2">
    <citation type="submission" date="2020-04" db="EMBL/GenBank/DDBJ databases">
        <authorList>
            <consortium name="NCBI Genome Project"/>
        </authorList>
    </citation>
    <scope>NUCLEOTIDE SEQUENCE</scope>
    <source>
        <strain evidence="2">CBS 342.82</strain>
    </source>
</reference>
<dbReference type="GeneID" id="54356713"/>
<evidence type="ECO:0000313" key="2">
    <source>
        <dbReference type="RefSeq" id="XP_033463390.1"/>
    </source>
</evidence>
<name>A0A6J3MFC5_9PEZI</name>
<dbReference type="RefSeq" id="XP_033463390.1">
    <property type="nucleotide sequence ID" value="XM_033598914.1"/>
</dbReference>
<reference evidence="2" key="3">
    <citation type="submission" date="2025-08" db="UniProtKB">
        <authorList>
            <consortium name="RefSeq"/>
        </authorList>
    </citation>
    <scope>IDENTIFICATION</scope>
    <source>
        <strain evidence="2">CBS 342.82</strain>
    </source>
</reference>
<protein>
    <submittedName>
        <fullName evidence="2">Uncharacterized protein</fullName>
    </submittedName>
</protein>
<dbReference type="Proteomes" id="UP000504637">
    <property type="component" value="Unplaced"/>
</dbReference>